<keyword evidence="11" id="KW-1185">Reference proteome</keyword>
<evidence type="ECO:0000256" key="1">
    <source>
        <dbReference type="ARBA" id="ARBA00001139"/>
    </source>
</evidence>
<protein>
    <recommendedName>
        <fullName evidence="9">Probable malate:quinone oxidoreductase</fullName>
        <ecNumber evidence="9">1.1.5.4</ecNumber>
    </recommendedName>
    <alternativeName>
        <fullName evidence="9">MQO</fullName>
    </alternativeName>
    <alternativeName>
        <fullName evidence="9">Malate dehydrogenase [quinone]</fullName>
    </alternativeName>
</protein>
<dbReference type="NCBIfam" id="TIGR01320">
    <property type="entry name" value="mal_quin_oxido"/>
    <property type="match status" value="1"/>
</dbReference>
<evidence type="ECO:0000256" key="3">
    <source>
        <dbReference type="ARBA" id="ARBA00005012"/>
    </source>
</evidence>
<comment type="cofactor">
    <cofactor evidence="2 9">
        <name>FAD</name>
        <dbReference type="ChEBI" id="CHEBI:57692"/>
    </cofactor>
</comment>
<organism evidence="10 11">
    <name type="scientific">Commensalibacter melissae</name>
    <dbReference type="NCBI Taxonomy" id="2070537"/>
    <lineage>
        <taxon>Bacteria</taxon>
        <taxon>Pseudomonadati</taxon>
        <taxon>Pseudomonadota</taxon>
        <taxon>Alphaproteobacteria</taxon>
        <taxon>Acetobacterales</taxon>
        <taxon>Acetobacteraceae</taxon>
    </lineage>
</organism>
<dbReference type="SUPFAM" id="SSF51905">
    <property type="entry name" value="FAD/NAD(P)-binding domain"/>
    <property type="match status" value="1"/>
</dbReference>
<evidence type="ECO:0000256" key="8">
    <source>
        <dbReference type="ARBA" id="ARBA00023002"/>
    </source>
</evidence>
<dbReference type="GO" id="GO:0008924">
    <property type="term" value="F:L-malate dehydrogenase (quinone) activity"/>
    <property type="evidence" value="ECO:0007669"/>
    <property type="project" value="UniProtKB-UniRule"/>
</dbReference>
<sequence>MSMHEVKDAVLVGAGIVSSTLGTLLKEFNPDYKITILERCSEGGDESSAAWNNAGTGHAGLCELNYTPFIKGEEINLTRAIVTNSRFETSRLFWSYLVEQGKFTTVRDFINPVPHCSFVYGADNVAFLKHRYDKIREFAGFAKMEFTEDHQKVKEWAPLVGNGRNASEKIALTRVKGGTDVNYGALTRKLLAQLEKYDDVSIQYDEQVVDIKRVNGVWEIKYKNRISGYENIVLSKFVFIGAGGAALLLLQKSGIPEGRGLGGFPVSGQWLRCDNPTIVEQHHAKVYSLSMEGLPTVVAPHLDTRVIDGNKSILFGPFAGFTTKFLKKGSYFDFLSSVRLENIEPLLSVAIHNIDFIRYLIRQSTQTMDDRINALLRFYPQAKKSDWKLQVAGQRVQIIKRDPYGKPILQMGTEVITSSDKSLAALLGASPGASVSVSIMINLIKKCFPEQIQGKWAKKLHEIFPAEEQELQKDARTYNKLHDFSDKALQLT</sequence>
<dbReference type="Proteomes" id="UP000247565">
    <property type="component" value="Unassembled WGS sequence"/>
</dbReference>
<dbReference type="EC" id="1.1.5.4" evidence="9"/>
<evidence type="ECO:0000256" key="9">
    <source>
        <dbReference type="HAMAP-Rule" id="MF_00212"/>
    </source>
</evidence>
<evidence type="ECO:0000256" key="6">
    <source>
        <dbReference type="ARBA" id="ARBA00022630"/>
    </source>
</evidence>
<dbReference type="OrthoDB" id="9763983at2"/>
<dbReference type="NCBIfam" id="NF003611">
    <property type="entry name" value="PRK05257.3-2"/>
    <property type="match status" value="1"/>
</dbReference>
<dbReference type="PANTHER" id="PTHR43104">
    <property type="entry name" value="L-2-HYDROXYGLUTARATE DEHYDROGENASE, MITOCHONDRIAL"/>
    <property type="match status" value="1"/>
</dbReference>
<dbReference type="InterPro" id="IPR006231">
    <property type="entry name" value="MQO"/>
</dbReference>
<dbReference type="EMBL" id="QGLT01000002">
    <property type="protein sequence ID" value="PXZ00872.1"/>
    <property type="molecule type" value="Genomic_DNA"/>
</dbReference>
<dbReference type="Pfam" id="PF06039">
    <property type="entry name" value="Mqo"/>
    <property type="match status" value="1"/>
</dbReference>
<evidence type="ECO:0000256" key="2">
    <source>
        <dbReference type="ARBA" id="ARBA00001974"/>
    </source>
</evidence>
<evidence type="ECO:0000256" key="7">
    <source>
        <dbReference type="ARBA" id="ARBA00022827"/>
    </source>
</evidence>
<reference evidence="10 11" key="1">
    <citation type="submission" date="2018-05" db="EMBL/GenBank/DDBJ databases">
        <title>Reference genomes for bee gut microbiota database.</title>
        <authorList>
            <person name="Ellegaard K.M."/>
        </authorList>
    </citation>
    <scope>NUCLEOTIDE SEQUENCE [LARGE SCALE GENOMIC DNA]</scope>
    <source>
        <strain evidence="10 11">ESL0284</strain>
    </source>
</reference>
<evidence type="ECO:0000256" key="4">
    <source>
        <dbReference type="ARBA" id="ARBA00006389"/>
    </source>
</evidence>
<gene>
    <name evidence="9 10" type="primary">mqo</name>
    <name evidence="10" type="ORF">DK869_04715</name>
</gene>
<keyword evidence="5 9" id="KW-0816">Tricarboxylic acid cycle</keyword>
<proteinExistence type="inferred from homology"/>
<keyword evidence="7 9" id="KW-0274">FAD</keyword>
<evidence type="ECO:0000256" key="5">
    <source>
        <dbReference type="ARBA" id="ARBA00022532"/>
    </source>
</evidence>
<dbReference type="InterPro" id="IPR036188">
    <property type="entry name" value="FAD/NAD-bd_sf"/>
</dbReference>
<dbReference type="AlphaFoldDB" id="A0A318N6Y6"/>
<name>A0A318N6Y6_9PROT</name>
<dbReference type="NCBIfam" id="NF003606">
    <property type="entry name" value="PRK05257.2-1"/>
    <property type="match status" value="1"/>
</dbReference>
<keyword evidence="6 9" id="KW-0285">Flavoprotein</keyword>
<comment type="catalytic activity">
    <reaction evidence="1 9">
        <text>(S)-malate + a quinone = a quinol + oxaloacetate</text>
        <dbReference type="Rhea" id="RHEA:46012"/>
        <dbReference type="ChEBI" id="CHEBI:15589"/>
        <dbReference type="ChEBI" id="CHEBI:16452"/>
        <dbReference type="ChEBI" id="CHEBI:24646"/>
        <dbReference type="ChEBI" id="CHEBI:132124"/>
        <dbReference type="EC" id="1.1.5.4"/>
    </reaction>
</comment>
<dbReference type="HAMAP" id="MF_00212">
    <property type="entry name" value="MQO"/>
    <property type="match status" value="1"/>
</dbReference>
<comment type="pathway">
    <text evidence="3 9">Carbohydrate metabolism; tricarboxylic acid cycle; oxaloacetate from (S)-malate (quinone route): step 1/1.</text>
</comment>
<evidence type="ECO:0000313" key="10">
    <source>
        <dbReference type="EMBL" id="PXZ00872.1"/>
    </source>
</evidence>
<dbReference type="UniPathway" id="UPA00223">
    <property type="reaction ID" value="UER01008"/>
</dbReference>
<dbReference type="GO" id="GO:0047545">
    <property type="term" value="F:(S)-2-hydroxyglutarate dehydrogenase activity"/>
    <property type="evidence" value="ECO:0007669"/>
    <property type="project" value="TreeGrafter"/>
</dbReference>
<comment type="caution">
    <text evidence="10">The sequence shown here is derived from an EMBL/GenBank/DDBJ whole genome shotgun (WGS) entry which is preliminary data.</text>
</comment>
<dbReference type="NCBIfam" id="NF009875">
    <property type="entry name" value="PRK13339.1"/>
    <property type="match status" value="1"/>
</dbReference>
<evidence type="ECO:0000313" key="11">
    <source>
        <dbReference type="Proteomes" id="UP000247565"/>
    </source>
</evidence>
<keyword evidence="8 9" id="KW-0560">Oxidoreductase</keyword>
<dbReference type="GO" id="GO:0006099">
    <property type="term" value="P:tricarboxylic acid cycle"/>
    <property type="evidence" value="ECO:0007669"/>
    <property type="project" value="UniProtKB-UniRule"/>
</dbReference>
<comment type="similarity">
    <text evidence="4 9">Belongs to the MQO family.</text>
</comment>
<dbReference type="PANTHER" id="PTHR43104:SF2">
    <property type="entry name" value="L-2-HYDROXYGLUTARATE DEHYDROGENASE, MITOCHONDRIAL"/>
    <property type="match status" value="1"/>
</dbReference>
<accession>A0A318N6Y6</accession>